<comment type="caution">
    <text evidence="1">The sequence shown here is derived from an EMBL/GenBank/DDBJ whole genome shotgun (WGS) entry which is preliminary data.</text>
</comment>
<dbReference type="Proteomes" id="UP000192434">
    <property type="component" value="Unassembled WGS sequence"/>
</dbReference>
<gene>
    <name evidence="1" type="ORF">BST43_15700</name>
</gene>
<name>A0A1X0J113_9MYCO</name>
<evidence type="ECO:0000313" key="1">
    <source>
        <dbReference type="EMBL" id="ORB55306.1"/>
    </source>
</evidence>
<sequence length="153" mass="16291">MRMTTLKVKLVLEAVICDHCDTYFGVPLWLSGHPFHCPLGHRNEGREFETEPDTPNVAPPEGIWEVLTGAAAEELELGGDAGSVVACIREMLAEEGHVVVQVPRVAHKGPRDTDASMYAAAAGRLERGYGIGGSNLTRAVATLLSSVAEAAAR</sequence>
<protein>
    <submittedName>
        <fullName evidence="1">Uncharacterized protein</fullName>
    </submittedName>
</protein>
<accession>A0A1X0J113</accession>
<organism evidence="1 2">
    <name type="scientific">Mycobacteroides saopaulense</name>
    <dbReference type="NCBI Taxonomy" id="1578165"/>
    <lineage>
        <taxon>Bacteria</taxon>
        <taxon>Bacillati</taxon>
        <taxon>Actinomycetota</taxon>
        <taxon>Actinomycetes</taxon>
        <taxon>Mycobacteriales</taxon>
        <taxon>Mycobacteriaceae</taxon>
        <taxon>Mycobacteroides</taxon>
    </lineage>
</organism>
<evidence type="ECO:0000313" key="2">
    <source>
        <dbReference type="Proteomes" id="UP000192434"/>
    </source>
</evidence>
<dbReference type="AlphaFoldDB" id="A0A1X0J113"/>
<reference evidence="1 2" key="1">
    <citation type="submission" date="2016-12" db="EMBL/GenBank/DDBJ databases">
        <title>The new phylogeny of genus Mycobacterium.</title>
        <authorList>
            <person name="Tortoli E."/>
            <person name="Trovato A."/>
            <person name="Cirillo D.M."/>
        </authorList>
    </citation>
    <scope>NUCLEOTIDE SEQUENCE [LARGE SCALE GENOMIC DNA]</scope>
    <source>
        <strain evidence="1 2">CCUG 66554</strain>
    </source>
</reference>
<proteinExistence type="predicted"/>
<dbReference type="EMBL" id="MVII01000019">
    <property type="protein sequence ID" value="ORB55306.1"/>
    <property type="molecule type" value="Genomic_DNA"/>
</dbReference>